<evidence type="ECO:0000313" key="5">
    <source>
        <dbReference type="Proteomes" id="UP000325292"/>
    </source>
</evidence>
<feature type="domain" description="Calcineurin-like phosphoesterase" evidence="3">
    <location>
        <begin position="1"/>
        <end position="145"/>
    </location>
</feature>
<comment type="similarity">
    <text evidence="1 2">Belongs to the metallophosphoesterase superfamily. YfcE family.</text>
</comment>
<dbReference type="Gene3D" id="3.60.21.10">
    <property type="match status" value="1"/>
</dbReference>
<dbReference type="InterPro" id="IPR029052">
    <property type="entry name" value="Metallo-depent_PP-like"/>
</dbReference>
<accession>A0ABM6RNY8</accession>
<evidence type="ECO:0000256" key="2">
    <source>
        <dbReference type="RuleBase" id="RU362039"/>
    </source>
</evidence>
<reference evidence="4 5" key="1">
    <citation type="journal article" date="2019" name="Sci. Rep.">
        <title>Sulfobacillus thermotolerans: new insights into resistance and metabolic capacities of acidophilic chemolithotrophs.</title>
        <authorList>
            <person name="Panyushkina A.E."/>
            <person name="Babenko V.V."/>
            <person name="Nikitina A.S."/>
            <person name="Selezneva O.V."/>
            <person name="Tsaplina I.A."/>
            <person name="Letarova M.A."/>
            <person name="Kostryukova E.S."/>
            <person name="Letarov A.V."/>
        </authorList>
    </citation>
    <scope>NUCLEOTIDE SEQUENCE [LARGE SCALE GENOMIC DNA]</scope>
    <source>
        <strain evidence="4 5">Kr1</strain>
    </source>
</reference>
<name>A0ABM6RNY8_9FIRM</name>
<organism evidence="4 5">
    <name type="scientific">Sulfobacillus thermotolerans</name>
    <dbReference type="NCBI Taxonomy" id="338644"/>
    <lineage>
        <taxon>Bacteria</taxon>
        <taxon>Bacillati</taxon>
        <taxon>Bacillota</taxon>
        <taxon>Clostridia</taxon>
        <taxon>Eubacteriales</taxon>
        <taxon>Clostridiales Family XVII. Incertae Sedis</taxon>
        <taxon>Sulfobacillus</taxon>
    </lineage>
</organism>
<gene>
    <name evidence="4" type="ORF">BXT84_02985</name>
</gene>
<evidence type="ECO:0000313" key="4">
    <source>
        <dbReference type="EMBL" id="AUW93042.1"/>
    </source>
</evidence>
<dbReference type="PANTHER" id="PTHR11124">
    <property type="entry name" value="VACUOLAR SORTING PROTEIN VPS29"/>
    <property type="match status" value="1"/>
</dbReference>
<proteinExistence type="inferred from homology"/>
<evidence type="ECO:0000259" key="3">
    <source>
        <dbReference type="Pfam" id="PF12850"/>
    </source>
</evidence>
<sequence>MRYVVISDTHGRIAKWANQLVNLSDVDGLICAGDFYRDGLWLAQKMGVPYYGAQGNNDHDVHAPWATFWQSQGVRFGVIHGHQWPSSQRLEALQRLAHQFTLQVLVFGHSHKRESYHTSETWIVNPGAGFRPVQSPPSFGWLTYDAEGSLNFLWDVLF</sequence>
<evidence type="ECO:0000256" key="1">
    <source>
        <dbReference type="ARBA" id="ARBA00008950"/>
    </source>
</evidence>
<keyword evidence="2" id="KW-0479">Metal-binding</keyword>
<dbReference type="NCBIfam" id="TIGR00040">
    <property type="entry name" value="yfcE"/>
    <property type="match status" value="1"/>
</dbReference>
<dbReference type="Proteomes" id="UP000325292">
    <property type="component" value="Chromosome"/>
</dbReference>
<keyword evidence="5" id="KW-1185">Reference proteome</keyword>
<protein>
    <recommendedName>
        <fullName evidence="2">Phosphoesterase</fullName>
        <ecNumber evidence="2">3.1.4.-</ecNumber>
    </recommendedName>
</protein>
<dbReference type="EMBL" id="CP019454">
    <property type="protein sequence ID" value="AUW93042.1"/>
    <property type="molecule type" value="Genomic_DNA"/>
</dbReference>
<dbReference type="EC" id="3.1.4.-" evidence="2"/>
<dbReference type="InterPro" id="IPR024654">
    <property type="entry name" value="Calcineurin-like_PHP_lpxH"/>
</dbReference>
<comment type="cofactor">
    <cofactor evidence="2">
        <name>a divalent metal cation</name>
        <dbReference type="ChEBI" id="CHEBI:60240"/>
    </cofactor>
</comment>
<dbReference type="InterPro" id="IPR000979">
    <property type="entry name" value="Phosphodiesterase_MJ0936/Vps29"/>
</dbReference>
<dbReference type="Pfam" id="PF12850">
    <property type="entry name" value="Metallophos_2"/>
    <property type="match status" value="1"/>
</dbReference>
<dbReference type="SUPFAM" id="SSF56300">
    <property type="entry name" value="Metallo-dependent phosphatases"/>
    <property type="match status" value="1"/>
</dbReference>